<dbReference type="Gene3D" id="1.10.630.10">
    <property type="entry name" value="Cytochrome P450"/>
    <property type="match status" value="1"/>
</dbReference>
<comment type="caution">
    <text evidence="7">The sequence shown here is derived from an EMBL/GenBank/DDBJ whole genome shotgun (WGS) entry which is preliminary data.</text>
</comment>
<dbReference type="InterPro" id="IPR036396">
    <property type="entry name" value="Cyt_P450_sf"/>
</dbReference>
<dbReference type="InterPro" id="IPR002401">
    <property type="entry name" value="Cyt_P450_E_grp-I"/>
</dbReference>
<evidence type="ECO:0000256" key="3">
    <source>
        <dbReference type="ARBA" id="ARBA00022723"/>
    </source>
</evidence>
<protein>
    <submittedName>
        <fullName evidence="7">Cytochrome P450</fullName>
    </submittedName>
</protein>
<evidence type="ECO:0000256" key="1">
    <source>
        <dbReference type="ARBA" id="ARBA00010617"/>
    </source>
</evidence>
<dbReference type="PANTHER" id="PTHR24291:SF50">
    <property type="entry name" value="BIFUNCTIONAL ALBAFLAVENONE MONOOXYGENASE_TERPENE SYNTHASE"/>
    <property type="match status" value="1"/>
</dbReference>
<keyword evidence="5" id="KW-0408">Iron</keyword>
<keyword evidence="2" id="KW-0349">Heme</keyword>
<accession>A0ABP6H403</accession>
<organism evidence="7 8">
    <name type="scientific">Actinocorallia aurantiaca</name>
    <dbReference type="NCBI Taxonomy" id="46204"/>
    <lineage>
        <taxon>Bacteria</taxon>
        <taxon>Bacillati</taxon>
        <taxon>Actinomycetota</taxon>
        <taxon>Actinomycetes</taxon>
        <taxon>Streptosporangiales</taxon>
        <taxon>Thermomonosporaceae</taxon>
        <taxon>Actinocorallia</taxon>
    </lineage>
</organism>
<dbReference type="Pfam" id="PF00067">
    <property type="entry name" value="p450"/>
    <property type="match status" value="1"/>
</dbReference>
<proteinExistence type="inferred from homology"/>
<gene>
    <name evidence="7" type="ORF">GCM10010439_61170</name>
</gene>
<evidence type="ECO:0000313" key="7">
    <source>
        <dbReference type="EMBL" id="GAA2735713.1"/>
    </source>
</evidence>
<evidence type="ECO:0000256" key="6">
    <source>
        <dbReference type="ARBA" id="ARBA00023033"/>
    </source>
</evidence>
<keyword evidence="6" id="KW-0503">Monooxygenase</keyword>
<keyword evidence="8" id="KW-1185">Reference proteome</keyword>
<dbReference type="Proteomes" id="UP001501842">
    <property type="component" value="Unassembled WGS sequence"/>
</dbReference>
<dbReference type="InterPro" id="IPR001128">
    <property type="entry name" value="Cyt_P450"/>
</dbReference>
<comment type="similarity">
    <text evidence="1">Belongs to the cytochrome P450 family.</text>
</comment>
<dbReference type="RefSeq" id="WP_344455632.1">
    <property type="nucleotide sequence ID" value="NZ_BAAATZ010000030.1"/>
</dbReference>
<dbReference type="PRINTS" id="PR00463">
    <property type="entry name" value="EP450I"/>
</dbReference>
<evidence type="ECO:0000313" key="8">
    <source>
        <dbReference type="Proteomes" id="UP001501842"/>
    </source>
</evidence>
<keyword evidence="3" id="KW-0479">Metal-binding</keyword>
<reference evidence="8" key="1">
    <citation type="journal article" date="2019" name="Int. J. Syst. Evol. Microbiol.">
        <title>The Global Catalogue of Microorganisms (GCM) 10K type strain sequencing project: providing services to taxonomists for standard genome sequencing and annotation.</title>
        <authorList>
            <consortium name="The Broad Institute Genomics Platform"/>
            <consortium name="The Broad Institute Genome Sequencing Center for Infectious Disease"/>
            <person name="Wu L."/>
            <person name="Ma J."/>
        </authorList>
    </citation>
    <scope>NUCLEOTIDE SEQUENCE [LARGE SCALE GENOMIC DNA]</scope>
    <source>
        <strain evidence="8">JCM 8201</strain>
    </source>
</reference>
<dbReference type="EMBL" id="BAAATZ010000030">
    <property type="protein sequence ID" value="GAA2735713.1"/>
    <property type="molecule type" value="Genomic_DNA"/>
</dbReference>
<evidence type="ECO:0000256" key="2">
    <source>
        <dbReference type="ARBA" id="ARBA00022617"/>
    </source>
</evidence>
<name>A0ABP6H403_9ACTN</name>
<dbReference type="PRINTS" id="PR00385">
    <property type="entry name" value="P450"/>
</dbReference>
<dbReference type="InterPro" id="IPR050196">
    <property type="entry name" value="Cytochrome_P450_Monoox"/>
</dbReference>
<dbReference type="SUPFAM" id="SSF48264">
    <property type="entry name" value="Cytochrome P450"/>
    <property type="match status" value="1"/>
</dbReference>
<dbReference type="PANTHER" id="PTHR24291">
    <property type="entry name" value="CYTOCHROME P450 FAMILY 4"/>
    <property type="match status" value="1"/>
</dbReference>
<evidence type="ECO:0000256" key="4">
    <source>
        <dbReference type="ARBA" id="ARBA00023002"/>
    </source>
</evidence>
<sequence length="454" mass="50951">MVAPVEEGTKKHTRRRASDKAPLIRASVADTVKVGALVMAPTIARGVIARRPRVVALAEGMQADLRAGRLLRRLRHRYGRGPLRLRLPGRSYVLLLSPEDVRRALTESPEPFSLDNREKHAALSQFQPHGVLISRGADRADRRAFNEEVLDTAHPVHCLSGEISRKIEGEAAELTRIIEDSGELGWGEFRAAWWRVIRRVVLGDGARDDHRVSDLLTKLRMSANWSFARPRRRVLRARFQRRLDGYLSEAEPGSLAELVAKAPKTERTDPAQQVPQWLFAYEPAGMAAFRALALLAAHPEHMRRARREAESGSLELPFLRACVQESLRLWPTTPALLRESTEDTVWHGRTMPAGTGMLIFTPFLHRDDELLPFADSFAPDIWLDGTARESWSIVPFSAGPGECPGRSLVLLSASLFLAALLREHDFRQRAGVQPRPDRPLPRTLGPFRLRFGVV</sequence>
<keyword evidence="4" id="KW-0560">Oxidoreductase</keyword>
<evidence type="ECO:0000256" key="5">
    <source>
        <dbReference type="ARBA" id="ARBA00023004"/>
    </source>
</evidence>